<dbReference type="InterPro" id="IPR028998">
    <property type="entry name" value="RimP_C"/>
</dbReference>
<evidence type="ECO:0000313" key="7">
    <source>
        <dbReference type="Proteomes" id="UP001501057"/>
    </source>
</evidence>
<evidence type="ECO:0000256" key="3">
    <source>
        <dbReference type="HAMAP-Rule" id="MF_01077"/>
    </source>
</evidence>
<dbReference type="Gene3D" id="3.30.300.70">
    <property type="entry name" value="RimP-like superfamily, N-terminal"/>
    <property type="match status" value="1"/>
</dbReference>
<protein>
    <recommendedName>
        <fullName evidence="3">Ribosome maturation factor RimP</fullName>
    </recommendedName>
</protein>
<name>A0ABN2JLX7_9ACTN</name>
<comment type="subcellular location">
    <subcellularLocation>
        <location evidence="3">Cytoplasm</location>
    </subcellularLocation>
</comment>
<comment type="caution">
    <text evidence="6">The sequence shown here is derived from an EMBL/GenBank/DDBJ whole genome shotgun (WGS) entry which is preliminary data.</text>
</comment>
<sequence length="153" mass="16514">MDDRITNVVRDVVGAHGLDLDDVTLGGGQRRMLRIVVDAEDGVDLDALGPLTREISVALDEDEAAQKAVGAGAYTLEVTSRGTDRPLTLPRHWQRNTGRLVAITPIDGDRFVGRIVGADDDAATVTVAKVDRQVPYSEIRTAVVQVELNRKDG</sequence>
<feature type="domain" description="Ribosome maturation factor RimP N-terminal" evidence="4">
    <location>
        <begin position="9"/>
        <end position="84"/>
    </location>
</feature>
<evidence type="ECO:0000256" key="1">
    <source>
        <dbReference type="ARBA" id="ARBA00022490"/>
    </source>
</evidence>
<evidence type="ECO:0000256" key="2">
    <source>
        <dbReference type="ARBA" id="ARBA00022517"/>
    </source>
</evidence>
<dbReference type="Pfam" id="PF17384">
    <property type="entry name" value="DUF150_C"/>
    <property type="match status" value="1"/>
</dbReference>
<dbReference type="Pfam" id="PF02576">
    <property type="entry name" value="RimP_N"/>
    <property type="match status" value="1"/>
</dbReference>
<dbReference type="SUPFAM" id="SSF75420">
    <property type="entry name" value="YhbC-like, N-terminal domain"/>
    <property type="match status" value="1"/>
</dbReference>
<keyword evidence="2 3" id="KW-0690">Ribosome biogenesis</keyword>
<feature type="domain" description="Ribosome maturation factor RimP C-terminal" evidence="5">
    <location>
        <begin position="87"/>
        <end position="147"/>
    </location>
</feature>
<dbReference type="InterPro" id="IPR036847">
    <property type="entry name" value="RimP_C_sf"/>
</dbReference>
<comment type="similarity">
    <text evidence="3">Belongs to the RimP family.</text>
</comment>
<comment type="function">
    <text evidence="3">Required for maturation of 30S ribosomal subunits.</text>
</comment>
<dbReference type="CDD" id="cd01734">
    <property type="entry name" value="YlxS_C"/>
    <property type="match status" value="1"/>
</dbReference>
<dbReference type="Proteomes" id="UP001501057">
    <property type="component" value="Unassembled WGS sequence"/>
</dbReference>
<dbReference type="PANTHER" id="PTHR33867">
    <property type="entry name" value="RIBOSOME MATURATION FACTOR RIMP"/>
    <property type="match status" value="1"/>
</dbReference>
<dbReference type="SUPFAM" id="SSF74942">
    <property type="entry name" value="YhbC-like, C-terminal domain"/>
    <property type="match status" value="1"/>
</dbReference>
<dbReference type="EMBL" id="BAAAME010000002">
    <property type="protein sequence ID" value="GAA1731893.1"/>
    <property type="molecule type" value="Genomic_DNA"/>
</dbReference>
<accession>A0ABN2JLX7</accession>
<evidence type="ECO:0000259" key="5">
    <source>
        <dbReference type="Pfam" id="PF17384"/>
    </source>
</evidence>
<organism evidence="6 7">
    <name type="scientific">Aeromicrobium alkaliterrae</name>
    <dbReference type="NCBI Taxonomy" id="302168"/>
    <lineage>
        <taxon>Bacteria</taxon>
        <taxon>Bacillati</taxon>
        <taxon>Actinomycetota</taxon>
        <taxon>Actinomycetes</taxon>
        <taxon>Propionibacteriales</taxon>
        <taxon>Nocardioidaceae</taxon>
        <taxon>Aeromicrobium</taxon>
    </lineage>
</organism>
<gene>
    <name evidence="3 6" type="primary">rimP</name>
    <name evidence="6" type="ORF">GCM10009710_10680</name>
</gene>
<dbReference type="RefSeq" id="WP_344198518.1">
    <property type="nucleotide sequence ID" value="NZ_BAAAME010000002.1"/>
</dbReference>
<dbReference type="NCBIfam" id="NF000930">
    <property type="entry name" value="PRK00092.2-2"/>
    <property type="match status" value="1"/>
</dbReference>
<dbReference type="InterPro" id="IPR035956">
    <property type="entry name" value="RimP_N_sf"/>
</dbReference>
<keyword evidence="1 3" id="KW-0963">Cytoplasm</keyword>
<dbReference type="InterPro" id="IPR003728">
    <property type="entry name" value="Ribosome_maturation_RimP"/>
</dbReference>
<proteinExistence type="inferred from homology"/>
<dbReference type="InterPro" id="IPR028989">
    <property type="entry name" value="RimP_N"/>
</dbReference>
<evidence type="ECO:0000313" key="6">
    <source>
        <dbReference type="EMBL" id="GAA1731893.1"/>
    </source>
</evidence>
<evidence type="ECO:0000259" key="4">
    <source>
        <dbReference type="Pfam" id="PF02576"/>
    </source>
</evidence>
<keyword evidence="7" id="KW-1185">Reference proteome</keyword>
<dbReference type="HAMAP" id="MF_01077">
    <property type="entry name" value="RimP"/>
    <property type="match status" value="1"/>
</dbReference>
<reference evidence="6 7" key="1">
    <citation type="journal article" date="2019" name="Int. J. Syst. Evol. Microbiol.">
        <title>The Global Catalogue of Microorganisms (GCM) 10K type strain sequencing project: providing services to taxonomists for standard genome sequencing and annotation.</title>
        <authorList>
            <consortium name="The Broad Institute Genomics Platform"/>
            <consortium name="The Broad Institute Genome Sequencing Center for Infectious Disease"/>
            <person name="Wu L."/>
            <person name="Ma J."/>
        </authorList>
    </citation>
    <scope>NUCLEOTIDE SEQUENCE [LARGE SCALE GENOMIC DNA]</scope>
    <source>
        <strain evidence="6 7">JCM 13518</strain>
    </source>
</reference>
<dbReference type="PANTHER" id="PTHR33867:SF1">
    <property type="entry name" value="RIBOSOME MATURATION FACTOR RIMP"/>
    <property type="match status" value="1"/>
</dbReference>